<dbReference type="InParanoid" id="A0A1Y2GRR9"/>
<proteinExistence type="predicted"/>
<accession>A0A1Y2GRR9</accession>
<dbReference type="GeneID" id="33565677"/>
<dbReference type="Pfam" id="PF13015">
    <property type="entry name" value="PRKCSH_1"/>
    <property type="match status" value="1"/>
</dbReference>
<dbReference type="PROSITE" id="PS51914">
    <property type="entry name" value="MRH"/>
    <property type="match status" value="1"/>
</dbReference>
<sequence>MKINVACIPVLVSVTLGLVEGRSSHNNSNKETRGVAPSRQKLYTADEKGNWKCLGGSKTISFKGVNDDYCDCPDGSDEPGTAACGNSYFYCANVGHAPAYIRTSRLNDGVCDPECCDGTDEFAESGGIRCPNICQEVGAEARAERERVRKVVKEGSKIREEYISYGKGLKDRLQIQLTDLQKKEEQIKKAASDAQDALDKAKVKQQEFLESSKADREAARDRQLAPLIEQQAQRLNRAKTIKTLLRSTLEELKENHNKNYHDLAVKNTVTGFDEYLEDLKKREEEDEEAAAANYQNEGEGGKKELTAIQQLYEAMDQAYEAKKEIGRMFQLLKAMKEGYNTEYNDKAVLKAIKIMDDFSPSWLDEQNEFVGEEPIEIPPEDMEVPVAQVKQQASTLDKFYDYTQYLAKSVGLGSLFKPTKSEIESTQETYNKASEDERKIKEEIEAIERKLRMNYGPDEAFAKLVDQCFDYIDTEYTYTLCLFGNAKQKSHSDTFLGKFSSWLGEKYDTQLYTEGTRCWNGPERSVKVMMSCGSVNELVAVSEPEKCEYLFKFRTPAVCQFDPKTDLLEHNRDVVPEAPFPGSVSEELKEEEEKPSKKHDEL</sequence>
<dbReference type="PANTHER" id="PTHR12630">
    <property type="entry name" value="N-LINKED OLIGOSACCHARIDE PROCESSING"/>
    <property type="match status" value="1"/>
</dbReference>
<gene>
    <name evidence="9" type="ORF">BCR41DRAFT_351654</name>
</gene>
<dbReference type="PANTHER" id="PTHR12630:SF1">
    <property type="entry name" value="GLUCOSIDASE 2 SUBUNIT BETA"/>
    <property type="match status" value="1"/>
</dbReference>
<dbReference type="STRING" id="64571.A0A1Y2GRR9"/>
<dbReference type="InterPro" id="IPR039794">
    <property type="entry name" value="Gtb1-like"/>
</dbReference>
<dbReference type="InterPro" id="IPR036607">
    <property type="entry name" value="PRKCSH"/>
</dbReference>
<dbReference type="GO" id="GO:0017177">
    <property type="term" value="C:glucosidase II complex"/>
    <property type="evidence" value="ECO:0007669"/>
    <property type="project" value="TreeGrafter"/>
</dbReference>
<feature type="coiled-coil region" evidence="5">
    <location>
        <begin position="170"/>
        <end position="204"/>
    </location>
</feature>
<keyword evidence="5" id="KW-0175">Coiled coil</keyword>
<dbReference type="RefSeq" id="XP_021882331.1">
    <property type="nucleotide sequence ID" value="XM_022023833.1"/>
</dbReference>
<comment type="caution">
    <text evidence="9">The sequence shown here is derived from an EMBL/GenBank/DDBJ whole genome shotgun (WGS) entry which is preliminary data.</text>
</comment>
<keyword evidence="2 7" id="KW-0732">Signal</keyword>
<keyword evidence="4" id="KW-1015">Disulfide bond</keyword>
<evidence type="ECO:0000256" key="1">
    <source>
        <dbReference type="ARBA" id="ARBA00022387"/>
    </source>
</evidence>
<dbReference type="GO" id="GO:0006491">
    <property type="term" value="P:N-glycan processing"/>
    <property type="evidence" value="ECO:0007669"/>
    <property type="project" value="TreeGrafter"/>
</dbReference>
<keyword evidence="3" id="KW-0256">Endoplasmic reticulum</keyword>
<evidence type="ECO:0000256" key="2">
    <source>
        <dbReference type="ARBA" id="ARBA00022729"/>
    </source>
</evidence>
<dbReference type="AlphaFoldDB" id="A0A1Y2GRR9"/>
<evidence type="ECO:0000256" key="5">
    <source>
        <dbReference type="SAM" id="Coils"/>
    </source>
</evidence>
<dbReference type="EMBL" id="MCFF01000014">
    <property type="protein sequence ID" value="ORZ19163.1"/>
    <property type="molecule type" value="Genomic_DNA"/>
</dbReference>
<feature type="region of interest" description="Disordered" evidence="6">
    <location>
        <begin position="575"/>
        <end position="602"/>
    </location>
</feature>
<dbReference type="InterPro" id="IPR009011">
    <property type="entry name" value="Man6P_isomerase_rcpt-bd_dom_sf"/>
</dbReference>
<evidence type="ECO:0000256" key="4">
    <source>
        <dbReference type="ARBA" id="ARBA00023157"/>
    </source>
</evidence>
<evidence type="ECO:0000259" key="8">
    <source>
        <dbReference type="PROSITE" id="PS51914"/>
    </source>
</evidence>
<reference evidence="9 10" key="1">
    <citation type="submission" date="2016-07" db="EMBL/GenBank/DDBJ databases">
        <title>Pervasive Adenine N6-methylation of Active Genes in Fungi.</title>
        <authorList>
            <consortium name="DOE Joint Genome Institute"/>
            <person name="Mondo S.J."/>
            <person name="Dannebaum R.O."/>
            <person name="Kuo R.C."/>
            <person name="Labutti K."/>
            <person name="Haridas S."/>
            <person name="Kuo A."/>
            <person name="Salamov A."/>
            <person name="Ahrendt S.R."/>
            <person name="Lipzen A."/>
            <person name="Sullivan W."/>
            <person name="Andreopoulos W.B."/>
            <person name="Clum A."/>
            <person name="Lindquist E."/>
            <person name="Daum C."/>
            <person name="Ramamoorthy G.K."/>
            <person name="Gryganskyi A."/>
            <person name="Culley D."/>
            <person name="Magnuson J.K."/>
            <person name="James T.Y."/>
            <person name="O'Malley M.A."/>
            <person name="Stajich J.E."/>
            <person name="Spatafora J.W."/>
            <person name="Visel A."/>
            <person name="Grigoriev I.V."/>
        </authorList>
    </citation>
    <scope>NUCLEOTIDE SEQUENCE [LARGE SCALE GENOMIC DNA]</scope>
    <source>
        <strain evidence="9 10">NRRL 3116</strain>
    </source>
</reference>
<feature type="compositionally biased region" description="Basic and acidic residues" evidence="6">
    <location>
        <begin position="591"/>
        <end position="602"/>
    </location>
</feature>
<protein>
    <recommendedName>
        <fullName evidence="1">Glucosidase 2 subunit beta</fullName>
    </recommendedName>
</protein>
<dbReference type="SUPFAM" id="SSF50911">
    <property type="entry name" value="Mannose 6-phosphate receptor domain"/>
    <property type="match status" value="1"/>
</dbReference>
<evidence type="ECO:0000313" key="10">
    <source>
        <dbReference type="Proteomes" id="UP000193648"/>
    </source>
</evidence>
<evidence type="ECO:0000256" key="3">
    <source>
        <dbReference type="ARBA" id="ARBA00022824"/>
    </source>
</evidence>
<dbReference type="FunCoup" id="A0A1Y2GRR9">
    <property type="interactions" value="778"/>
</dbReference>
<keyword evidence="10" id="KW-1185">Reference proteome</keyword>
<evidence type="ECO:0000256" key="7">
    <source>
        <dbReference type="SAM" id="SignalP"/>
    </source>
</evidence>
<name>A0A1Y2GRR9_9FUNG</name>
<evidence type="ECO:0000313" key="9">
    <source>
        <dbReference type="EMBL" id="ORZ19163.1"/>
    </source>
</evidence>
<dbReference type="Gene3D" id="2.70.130.10">
    <property type="entry name" value="Mannose-6-phosphate receptor binding domain"/>
    <property type="match status" value="1"/>
</dbReference>
<feature type="coiled-coil region" evidence="5">
    <location>
        <begin position="423"/>
        <end position="450"/>
    </location>
</feature>
<dbReference type="OrthoDB" id="28322at2759"/>
<dbReference type="Proteomes" id="UP000193648">
    <property type="component" value="Unassembled WGS sequence"/>
</dbReference>
<dbReference type="InterPro" id="IPR044865">
    <property type="entry name" value="MRH_dom"/>
</dbReference>
<organism evidence="9 10">
    <name type="scientific">Lobosporangium transversale</name>
    <dbReference type="NCBI Taxonomy" id="64571"/>
    <lineage>
        <taxon>Eukaryota</taxon>
        <taxon>Fungi</taxon>
        <taxon>Fungi incertae sedis</taxon>
        <taxon>Mucoromycota</taxon>
        <taxon>Mortierellomycotina</taxon>
        <taxon>Mortierellomycetes</taxon>
        <taxon>Mortierellales</taxon>
        <taxon>Mortierellaceae</taxon>
        <taxon>Lobosporangium</taxon>
    </lineage>
</organism>
<feature type="signal peptide" evidence="7">
    <location>
        <begin position="1"/>
        <end position="21"/>
    </location>
</feature>
<evidence type="ECO:0000256" key="6">
    <source>
        <dbReference type="SAM" id="MobiDB-lite"/>
    </source>
</evidence>
<feature type="chain" id="PRO_5013367931" description="Glucosidase 2 subunit beta" evidence="7">
    <location>
        <begin position="22"/>
        <end position="602"/>
    </location>
</feature>
<dbReference type="InterPro" id="IPR028146">
    <property type="entry name" value="PRKCSH_N"/>
</dbReference>
<dbReference type="Pfam" id="PF12999">
    <property type="entry name" value="PRKCSH-like"/>
    <property type="match status" value="1"/>
</dbReference>
<feature type="domain" description="MRH" evidence="8">
    <location>
        <begin position="466"/>
        <end position="561"/>
    </location>
</feature>